<keyword evidence="2 5" id="KW-0812">Transmembrane</keyword>
<feature type="transmembrane region" description="Helical" evidence="5">
    <location>
        <begin position="459"/>
        <end position="480"/>
    </location>
</feature>
<dbReference type="PANTHER" id="PTHR23502:SF34">
    <property type="entry name" value="PROTEIN HOL1"/>
    <property type="match status" value="1"/>
</dbReference>
<evidence type="ECO:0000256" key="3">
    <source>
        <dbReference type="ARBA" id="ARBA00022989"/>
    </source>
</evidence>
<evidence type="ECO:0000256" key="4">
    <source>
        <dbReference type="ARBA" id="ARBA00023136"/>
    </source>
</evidence>
<dbReference type="PROSITE" id="PS50850">
    <property type="entry name" value="MFS"/>
    <property type="match status" value="1"/>
</dbReference>
<evidence type="ECO:0000313" key="7">
    <source>
        <dbReference type="EMBL" id="KAF5350004.1"/>
    </source>
</evidence>
<keyword evidence="3 5" id="KW-1133">Transmembrane helix</keyword>
<feature type="transmembrane region" description="Helical" evidence="5">
    <location>
        <begin position="44"/>
        <end position="65"/>
    </location>
</feature>
<feature type="transmembrane region" description="Helical" evidence="5">
    <location>
        <begin position="144"/>
        <end position="164"/>
    </location>
</feature>
<protein>
    <recommendedName>
        <fullName evidence="6">Major facilitator superfamily (MFS) profile domain-containing protein</fullName>
    </recommendedName>
</protein>
<sequence length="494" mass="54768">MSSDPSITRESRSSLIVDEDGLPLIPQPSASPLDPLNYPNWLKYWTLLELSLLAFMSSLTGSIINPAVPEIAREFRISPHVATYQATAYTGLTAVVALILIPFANTYGHRMIFILASFLTVVFSIIAAESTSFGMLITFRGLSAFHDVNIVLGIAVIPNIFFVGQRGRATGFYIFVHRLQHLSSIIGGYISFRLGWRWTLRFGAILQGKCHPVLFLKALVDAKSALNLRFNDAKPYQPPRMTLPTYLRCLRLMDPERMPKQGVRFTDIFLRPLRLLRYPSILLPALSYAVVDSLGTHGPSIIGPSQFTEIFNFDSAQNGLATGLSIVIGSLIGELLSGWVTDLLIRRAREKASKSGEVVQAELRLRGFWLGAVIVPLGLLMFGFTIQYADTPIAPCIAIGFTSIGAQIVISVCFAYSCNDCYPMQSSDISQIFNFFKALFTLSLTFYEVPLARKIGYQWAFIAFALFCVIIFSGVVTLVFKGAEWRKNTSDIPP</sequence>
<dbReference type="GO" id="GO:0022857">
    <property type="term" value="F:transmembrane transporter activity"/>
    <property type="evidence" value="ECO:0007669"/>
    <property type="project" value="InterPro"/>
</dbReference>
<gene>
    <name evidence="7" type="ORF">D9756_009057</name>
</gene>
<evidence type="ECO:0000256" key="5">
    <source>
        <dbReference type="SAM" id="Phobius"/>
    </source>
</evidence>
<accession>A0A8H5CZ53</accession>
<dbReference type="Pfam" id="PF07690">
    <property type="entry name" value="MFS_1"/>
    <property type="match status" value="1"/>
</dbReference>
<comment type="caution">
    <text evidence="7">The sequence shown here is derived from an EMBL/GenBank/DDBJ whole genome shotgun (WGS) entry which is preliminary data.</text>
</comment>
<feature type="transmembrane region" description="Helical" evidence="5">
    <location>
        <begin position="86"/>
        <end position="105"/>
    </location>
</feature>
<dbReference type="EMBL" id="JAACJO010000015">
    <property type="protein sequence ID" value="KAF5350004.1"/>
    <property type="molecule type" value="Genomic_DNA"/>
</dbReference>
<name>A0A8H5CZ53_9AGAR</name>
<keyword evidence="8" id="KW-1185">Reference proteome</keyword>
<evidence type="ECO:0000256" key="1">
    <source>
        <dbReference type="ARBA" id="ARBA00004141"/>
    </source>
</evidence>
<dbReference type="AlphaFoldDB" id="A0A8H5CZ53"/>
<dbReference type="GO" id="GO:0005886">
    <property type="term" value="C:plasma membrane"/>
    <property type="evidence" value="ECO:0007669"/>
    <property type="project" value="TreeGrafter"/>
</dbReference>
<keyword evidence="4 5" id="KW-0472">Membrane</keyword>
<feature type="transmembrane region" description="Helical" evidence="5">
    <location>
        <begin position="392"/>
        <end position="417"/>
    </location>
</feature>
<organism evidence="7 8">
    <name type="scientific">Leucocoprinus leucothites</name>
    <dbReference type="NCBI Taxonomy" id="201217"/>
    <lineage>
        <taxon>Eukaryota</taxon>
        <taxon>Fungi</taxon>
        <taxon>Dikarya</taxon>
        <taxon>Basidiomycota</taxon>
        <taxon>Agaricomycotina</taxon>
        <taxon>Agaricomycetes</taxon>
        <taxon>Agaricomycetidae</taxon>
        <taxon>Agaricales</taxon>
        <taxon>Agaricineae</taxon>
        <taxon>Agaricaceae</taxon>
        <taxon>Leucocoprinus</taxon>
    </lineage>
</organism>
<dbReference type="SUPFAM" id="SSF103473">
    <property type="entry name" value="MFS general substrate transporter"/>
    <property type="match status" value="1"/>
</dbReference>
<feature type="transmembrane region" description="Helical" evidence="5">
    <location>
        <begin position="111"/>
        <end position="137"/>
    </location>
</feature>
<evidence type="ECO:0000313" key="8">
    <source>
        <dbReference type="Proteomes" id="UP000559027"/>
    </source>
</evidence>
<evidence type="ECO:0000259" key="6">
    <source>
        <dbReference type="PROSITE" id="PS50850"/>
    </source>
</evidence>
<reference evidence="7 8" key="1">
    <citation type="journal article" date="2020" name="ISME J.">
        <title>Uncovering the hidden diversity of litter-decomposition mechanisms in mushroom-forming fungi.</title>
        <authorList>
            <person name="Floudas D."/>
            <person name="Bentzer J."/>
            <person name="Ahren D."/>
            <person name="Johansson T."/>
            <person name="Persson P."/>
            <person name="Tunlid A."/>
        </authorList>
    </citation>
    <scope>NUCLEOTIDE SEQUENCE [LARGE SCALE GENOMIC DNA]</scope>
    <source>
        <strain evidence="7 8">CBS 146.42</strain>
    </source>
</reference>
<proteinExistence type="predicted"/>
<dbReference type="InterPro" id="IPR011701">
    <property type="entry name" value="MFS"/>
</dbReference>
<feature type="transmembrane region" description="Helical" evidence="5">
    <location>
        <begin position="429"/>
        <end position="447"/>
    </location>
</feature>
<comment type="subcellular location">
    <subcellularLocation>
        <location evidence="1">Membrane</location>
        <topology evidence="1">Multi-pass membrane protein</topology>
    </subcellularLocation>
</comment>
<feature type="transmembrane region" description="Helical" evidence="5">
    <location>
        <begin position="322"/>
        <end position="345"/>
    </location>
</feature>
<feature type="transmembrane region" description="Helical" evidence="5">
    <location>
        <begin position="366"/>
        <end position="386"/>
    </location>
</feature>
<dbReference type="InterPro" id="IPR020846">
    <property type="entry name" value="MFS_dom"/>
</dbReference>
<dbReference type="PANTHER" id="PTHR23502">
    <property type="entry name" value="MAJOR FACILITATOR SUPERFAMILY"/>
    <property type="match status" value="1"/>
</dbReference>
<dbReference type="OrthoDB" id="2585655at2759"/>
<dbReference type="Gene3D" id="1.20.1250.20">
    <property type="entry name" value="MFS general substrate transporter like domains"/>
    <property type="match status" value="1"/>
</dbReference>
<feature type="domain" description="Major facilitator superfamily (MFS) profile" evidence="6">
    <location>
        <begin position="46"/>
        <end position="494"/>
    </location>
</feature>
<evidence type="ECO:0000256" key="2">
    <source>
        <dbReference type="ARBA" id="ARBA00022692"/>
    </source>
</evidence>
<dbReference type="Proteomes" id="UP000559027">
    <property type="component" value="Unassembled WGS sequence"/>
</dbReference>
<feature type="transmembrane region" description="Helical" evidence="5">
    <location>
        <begin position="281"/>
        <end position="302"/>
    </location>
</feature>
<dbReference type="InterPro" id="IPR036259">
    <property type="entry name" value="MFS_trans_sf"/>
</dbReference>